<sequence>MDYQLITEQAELDSFVNAISQAETLAIDTEFMRRRTLYPEIALLQIFDGQHLGLIDPLQPLDFTQLWQLLKCEQVLKVLHSPSEDIEVFQNFAGFVPAPLFDTQFALQLLGQGNCVGFAAMVNSRLNIEIDKSESRTNWLQRPLRESQLAYAAADVAHLLPCYNELVTQIRAQGWFDLVIAESQLLSKKRAHQIPDEQLYREVKGAWQLAPRDLAILKELAMWRRQKAQRKNLALNFVLKEANMVEIAKRRPGSLNSMRNIPGVEPMEVNRSGKEILACIERGKAMPEQSLPSRVTRLMDYRGYKQTAKDIKQKIATVAKQTGIPADVFASKKQINQLISWHWKYDEHEREQLLAPDLLQPWRFDYVREALADWVLTSNESR</sequence>
<evidence type="ECO:0000259" key="7">
    <source>
        <dbReference type="PROSITE" id="PS50967"/>
    </source>
</evidence>
<keyword evidence="3 6" id="KW-0540">Nuclease</keyword>
<reference evidence="8 9" key="1">
    <citation type="journal article" date="2015" name="BMC Genomics">
        <title>Genome mining reveals unlocked bioactive potential of marine Gram-negative bacteria.</title>
        <authorList>
            <person name="Machado H."/>
            <person name="Sonnenschein E.C."/>
            <person name="Melchiorsen J."/>
            <person name="Gram L."/>
        </authorList>
    </citation>
    <scope>NUCLEOTIDE SEQUENCE [LARGE SCALE GENOMIC DNA]</scope>
    <source>
        <strain evidence="8 9">S3137</strain>
    </source>
</reference>
<dbReference type="InterPro" id="IPR010997">
    <property type="entry name" value="HRDC-like_sf"/>
</dbReference>
<dbReference type="GO" id="GO:0003676">
    <property type="term" value="F:nucleic acid binding"/>
    <property type="evidence" value="ECO:0007669"/>
    <property type="project" value="InterPro"/>
</dbReference>
<dbReference type="PATRIC" id="fig|151081.8.peg.2809"/>
<dbReference type="SUPFAM" id="SSF47819">
    <property type="entry name" value="HRDC-like"/>
    <property type="match status" value="2"/>
</dbReference>
<protein>
    <recommendedName>
        <fullName evidence="6">Ribonuclease D</fullName>
        <shortName evidence="6">RNase D</shortName>
        <ecNumber evidence="6">3.1.13.5</ecNumber>
    </recommendedName>
</protein>
<dbReference type="InterPro" id="IPR002562">
    <property type="entry name" value="3'-5'_exonuclease_dom"/>
</dbReference>
<dbReference type="AlphaFoldDB" id="A0A0F4PYI8"/>
<dbReference type="GeneID" id="58228263"/>
<dbReference type="Pfam" id="PF01612">
    <property type="entry name" value="DNA_pol_A_exo1"/>
    <property type="match status" value="1"/>
</dbReference>
<dbReference type="GO" id="GO:0033890">
    <property type="term" value="F:ribonuclease D activity"/>
    <property type="evidence" value="ECO:0007669"/>
    <property type="project" value="UniProtKB-UniRule"/>
</dbReference>
<dbReference type="HAMAP" id="MF_01899">
    <property type="entry name" value="RNase_D"/>
    <property type="match status" value="1"/>
</dbReference>
<dbReference type="Pfam" id="PF21293">
    <property type="entry name" value="RNAseD_HRDC_C"/>
    <property type="match status" value="1"/>
</dbReference>
<comment type="catalytic activity">
    <reaction evidence="6">
        <text>Exonucleolytic cleavage that removes extra residues from the 3'-terminus of tRNA to produce 5'-mononucleotides.</text>
        <dbReference type="EC" id="3.1.13.5"/>
    </reaction>
</comment>
<evidence type="ECO:0000256" key="5">
    <source>
        <dbReference type="ARBA" id="ARBA00022839"/>
    </source>
</evidence>
<dbReference type="GO" id="GO:0000166">
    <property type="term" value="F:nucleotide binding"/>
    <property type="evidence" value="ECO:0007669"/>
    <property type="project" value="InterPro"/>
</dbReference>
<dbReference type="SMART" id="SM00341">
    <property type="entry name" value="HRDC"/>
    <property type="match status" value="1"/>
</dbReference>
<keyword evidence="9" id="KW-1185">Reference proteome</keyword>
<evidence type="ECO:0000256" key="4">
    <source>
        <dbReference type="ARBA" id="ARBA00022801"/>
    </source>
</evidence>
<dbReference type="Proteomes" id="UP000033664">
    <property type="component" value="Unassembled WGS sequence"/>
</dbReference>
<evidence type="ECO:0000256" key="3">
    <source>
        <dbReference type="ARBA" id="ARBA00022722"/>
    </source>
</evidence>
<dbReference type="InterPro" id="IPR002121">
    <property type="entry name" value="HRDC_dom"/>
</dbReference>
<dbReference type="NCBIfam" id="TIGR01388">
    <property type="entry name" value="rnd"/>
    <property type="match status" value="1"/>
</dbReference>
<feature type="domain" description="HRDC" evidence="7">
    <location>
        <begin position="210"/>
        <end position="290"/>
    </location>
</feature>
<evidence type="ECO:0000256" key="6">
    <source>
        <dbReference type="HAMAP-Rule" id="MF_01899"/>
    </source>
</evidence>
<dbReference type="EC" id="3.1.13.5" evidence="6"/>
<organism evidence="8 9">
    <name type="scientific">Pseudoalteromonas ruthenica</name>
    <dbReference type="NCBI Taxonomy" id="151081"/>
    <lineage>
        <taxon>Bacteria</taxon>
        <taxon>Pseudomonadati</taxon>
        <taxon>Pseudomonadota</taxon>
        <taxon>Gammaproteobacteria</taxon>
        <taxon>Alteromonadales</taxon>
        <taxon>Pseudoalteromonadaceae</taxon>
        <taxon>Pseudoalteromonas</taxon>
    </lineage>
</organism>
<comment type="function">
    <text evidence="6">Exonuclease involved in the 3' processing of various precursor tRNAs. Initiates hydrolysis at the 3'-terminus of an RNA molecule and releases 5'-mononucleotides.</text>
</comment>
<evidence type="ECO:0000256" key="2">
    <source>
        <dbReference type="ARBA" id="ARBA00022694"/>
    </source>
</evidence>
<dbReference type="PANTHER" id="PTHR47649:SF1">
    <property type="entry name" value="RIBONUCLEASE D"/>
    <property type="match status" value="1"/>
</dbReference>
<dbReference type="eggNOG" id="COG0349">
    <property type="taxonomic scope" value="Bacteria"/>
</dbReference>
<proteinExistence type="inferred from homology"/>
<dbReference type="Pfam" id="PF00570">
    <property type="entry name" value="HRDC"/>
    <property type="match status" value="1"/>
</dbReference>
<dbReference type="SUPFAM" id="SSF53098">
    <property type="entry name" value="Ribonuclease H-like"/>
    <property type="match status" value="1"/>
</dbReference>
<keyword evidence="5 6" id="KW-0269">Exonuclease</keyword>
<dbReference type="GO" id="GO:0005737">
    <property type="term" value="C:cytoplasm"/>
    <property type="evidence" value="ECO:0007669"/>
    <property type="project" value="UniProtKB-SubCell"/>
</dbReference>
<dbReference type="Gene3D" id="1.10.150.80">
    <property type="entry name" value="HRDC domain"/>
    <property type="match status" value="2"/>
</dbReference>
<dbReference type="SMART" id="SM00474">
    <property type="entry name" value="35EXOc"/>
    <property type="match status" value="1"/>
</dbReference>
<evidence type="ECO:0000313" key="9">
    <source>
        <dbReference type="Proteomes" id="UP000033664"/>
    </source>
</evidence>
<dbReference type="RefSeq" id="WP_045979985.1">
    <property type="nucleotide sequence ID" value="NZ_JXXY01000015.1"/>
</dbReference>
<dbReference type="Gene3D" id="3.30.420.10">
    <property type="entry name" value="Ribonuclease H-like superfamily/Ribonuclease H"/>
    <property type="match status" value="1"/>
</dbReference>
<evidence type="ECO:0000256" key="1">
    <source>
        <dbReference type="ARBA" id="ARBA00022490"/>
    </source>
</evidence>
<comment type="subcellular location">
    <subcellularLocation>
        <location evidence="6">Cytoplasm</location>
    </subcellularLocation>
</comment>
<dbReference type="InterPro" id="IPR006292">
    <property type="entry name" value="RNase_D"/>
</dbReference>
<dbReference type="InterPro" id="IPR048579">
    <property type="entry name" value="RNAseD_HRDC_C"/>
</dbReference>
<comment type="similarity">
    <text evidence="6">Belongs to the RNase D family.</text>
</comment>
<dbReference type="InterPro" id="IPR051086">
    <property type="entry name" value="RNase_D-like"/>
</dbReference>
<dbReference type="InterPro" id="IPR012337">
    <property type="entry name" value="RNaseH-like_sf"/>
</dbReference>
<gene>
    <name evidence="6" type="primary">rnd</name>
    <name evidence="8" type="ORF">TW72_07165</name>
</gene>
<comment type="cofactor">
    <cofactor evidence="6">
        <name>a divalent metal cation</name>
        <dbReference type="ChEBI" id="CHEBI:60240"/>
    </cofactor>
</comment>
<comment type="caution">
    <text evidence="8">The sequence shown here is derived from an EMBL/GenBank/DDBJ whole genome shotgun (WGS) entry which is preliminary data.</text>
</comment>
<keyword evidence="1 6" id="KW-0963">Cytoplasm</keyword>
<keyword evidence="2 6" id="KW-0819">tRNA processing</keyword>
<keyword evidence="4 6" id="KW-0378">Hydrolase</keyword>
<dbReference type="PANTHER" id="PTHR47649">
    <property type="entry name" value="RIBONUCLEASE D"/>
    <property type="match status" value="1"/>
</dbReference>
<accession>A0A0F4PYI8</accession>
<dbReference type="CDD" id="cd06142">
    <property type="entry name" value="RNaseD_exo"/>
    <property type="match status" value="1"/>
</dbReference>
<dbReference type="GO" id="GO:0042780">
    <property type="term" value="P:tRNA 3'-end processing"/>
    <property type="evidence" value="ECO:0007669"/>
    <property type="project" value="UniProtKB-UniRule"/>
</dbReference>
<dbReference type="InterPro" id="IPR036397">
    <property type="entry name" value="RNaseH_sf"/>
</dbReference>
<name>A0A0F4PYI8_9GAMM</name>
<dbReference type="EMBL" id="JXXZ01000006">
    <property type="protein sequence ID" value="KJZ00458.1"/>
    <property type="molecule type" value="Genomic_DNA"/>
</dbReference>
<dbReference type="OrthoDB" id="9800549at2"/>
<dbReference type="GO" id="GO:0008408">
    <property type="term" value="F:3'-5' exonuclease activity"/>
    <property type="evidence" value="ECO:0007669"/>
    <property type="project" value="InterPro"/>
</dbReference>
<dbReference type="InterPro" id="IPR044876">
    <property type="entry name" value="HRDC_dom_sf"/>
</dbReference>
<dbReference type="PROSITE" id="PS50967">
    <property type="entry name" value="HRDC"/>
    <property type="match status" value="1"/>
</dbReference>
<evidence type="ECO:0000313" key="8">
    <source>
        <dbReference type="EMBL" id="KJZ00458.1"/>
    </source>
</evidence>